<evidence type="ECO:0000313" key="1">
    <source>
        <dbReference type="EMBL" id="EGZ05334.1"/>
    </source>
</evidence>
<dbReference type="EMBL" id="JH159167">
    <property type="protein sequence ID" value="EGZ05334.1"/>
    <property type="molecule type" value="Genomic_DNA"/>
</dbReference>
<keyword evidence="2" id="KW-1185">Reference proteome</keyword>
<dbReference type="GeneID" id="20642965"/>
<sequence>MRSRGSYVLARLEQFFEDTIVLASRNGELPVVEALREYASYIALTESFFEAVRWYSLQYQREALVQAITRCVSPSRAGMDAVRVLSNQLMLAINEFAASVIDEDPRGFVINPVLDEEIIEAGRTGAIQTVRALKKDASASARNDCFWRAVLADPPHRGNEYSVNDKV</sequence>
<accession>G5AGQ4</accession>
<dbReference type="KEGG" id="psoj:PHYSODRAFT_307885"/>
<name>G5AGQ4_PHYSP</name>
<dbReference type="AlphaFoldDB" id="G5AGQ4"/>
<evidence type="ECO:0000313" key="2">
    <source>
        <dbReference type="Proteomes" id="UP000002640"/>
    </source>
</evidence>
<proteinExistence type="predicted"/>
<dbReference type="Proteomes" id="UP000002640">
    <property type="component" value="Unassembled WGS sequence"/>
</dbReference>
<dbReference type="RefSeq" id="XP_009539255.1">
    <property type="nucleotide sequence ID" value="XM_009540960.1"/>
</dbReference>
<reference evidence="1 2" key="1">
    <citation type="journal article" date="2006" name="Science">
        <title>Phytophthora genome sequences uncover evolutionary origins and mechanisms of pathogenesis.</title>
        <authorList>
            <person name="Tyler B.M."/>
            <person name="Tripathy S."/>
            <person name="Zhang X."/>
            <person name="Dehal P."/>
            <person name="Jiang R.H."/>
            <person name="Aerts A."/>
            <person name="Arredondo F.D."/>
            <person name="Baxter L."/>
            <person name="Bensasson D."/>
            <person name="Beynon J.L."/>
            <person name="Chapman J."/>
            <person name="Damasceno C.M."/>
            <person name="Dorrance A.E."/>
            <person name="Dou D."/>
            <person name="Dickerman A.W."/>
            <person name="Dubchak I.L."/>
            <person name="Garbelotto M."/>
            <person name="Gijzen M."/>
            <person name="Gordon S.G."/>
            <person name="Govers F."/>
            <person name="Grunwald N.J."/>
            <person name="Huang W."/>
            <person name="Ivors K.L."/>
            <person name="Jones R.W."/>
            <person name="Kamoun S."/>
            <person name="Krampis K."/>
            <person name="Lamour K.H."/>
            <person name="Lee M.K."/>
            <person name="McDonald W.H."/>
            <person name="Medina M."/>
            <person name="Meijer H.J."/>
            <person name="Nordberg E.K."/>
            <person name="Maclean D.J."/>
            <person name="Ospina-Giraldo M.D."/>
            <person name="Morris P.F."/>
            <person name="Phuntumart V."/>
            <person name="Putnam N.H."/>
            <person name="Rash S."/>
            <person name="Rose J.K."/>
            <person name="Sakihama Y."/>
            <person name="Salamov A.A."/>
            <person name="Savidor A."/>
            <person name="Scheuring C.F."/>
            <person name="Smith B.M."/>
            <person name="Sobral B.W."/>
            <person name="Terry A."/>
            <person name="Torto-Alalibo T.A."/>
            <person name="Win J."/>
            <person name="Xu Z."/>
            <person name="Zhang H."/>
            <person name="Grigoriev I.V."/>
            <person name="Rokhsar D.S."/>
            <person name="Boore J.L."/>
        </authorList>
    </citation>
    <scope>NUCLEOTIDE SEQUENCE [LARGE SCALE GENOMIC DNA]</scope>
    <source>
        <strain evidence="1 2">P6497</strain>
    </source>
</reference>
<dbReference type="SMR" id="G5AGQ4"/>
<dbReference type="InParanoid" id="G5AGQ4"/>
<organism evidence="1 2">
    <name type="scientific">Phytophthora sojae (strain P6497)</name>
    <name type="common">Soybean stem and root rot agent</name>
    <name type="synonym">Phytophthora megasperma f. sp. glycines</name>
    <dbReference type="NCBI Taxonomy" id="1094619"/>
    <lineage>
        <taxon>Eukaryota</taxon>
        <taxon>Sar</taxon>
        <taxon>Stramenopiles</taxon>
        <taxon>Oomycota</taxon>
        <taxon>Peronosporomycetes</taxon>
        <taxon>Peronosporales</taxon>
        <taxon>Peronosporaceae</taxon>
        <taxon>Phytophthora</taxon>
    </lineage>
</organism>
<gene>
    <name evidence="1" type="ORF">PHYSODRAFT_307885</name>
</gene>
<protein>
    <submittedName>
        <fullName evidence="1">Uncharacterized protein</fullName>
    </submittedName>
</protein>